<dbReference type="Pfam" id="PF00131">
    <property type="entry name" value="Metallothio"/>
    <property type="match status" value="1"/>
</dbReference>
<protein>
    <recommendedName>
        <fullName evidence="4">Metallothionein</fullName>
    </recommendedName>
</protein>
<dbReference type="SUPFAM" id="SSF57868">
    <property type="entry name" value="Metallothionein"/>
    <property type="match status" value="1"/>
</dbReference>
<keyword evidence="3 4" id="KW-0480">Metal-thiolate cluster</keyword>
<keyword evidence="2 4" id="KW-0479">Metal-binding</keyword>
<dbReference type="AlphaFoldDB" id="A0A452RTG4"/>
<reference evidence="5" key="2">
    <citation type="submission" date="2025-08" db="UniProtKB">
        <authorList>
            <consortium name="Ensembl"/>
        </authorList>
    </citation>
    <scope>IDENTIFICATION</scope>
</reference>
<name>A0A452RTG4_URSAM</name>
<evidence type="ECO:0000256" key="1">
    <source>
        <dbReference type="ARBA" id="ARBA00007283"/>
    </source>
</evidence>
<evidence type="ECO:0000313" key="6">
    <source>
        <dbReference type="Proteomes" id="UP000291022"/>
    </source>
</evidence>
<evidence type="ECO:0000256" key="4">
    <source>
        <dbReference type="RuleBase" id="RU000621"/>
    </source>
</evidence>
<dbReference type="InterPro" id="IPR023587">
    <property type="entry name" value="Metalthion_dom_sf_vert"/>
</dbReference>
<dbReference type="PRINTS" id="PR00860">
    <property type="entry name" value="MTVERTEBRATE"/>
</dbReference>
<keyword evidence="6" id="KW-1185">Reference proteome</keyword>
<evidence type="ECO:0000256" key="2">
    <source>
        <dbReference type="ARBA" id="ARBA00022723"/>
    </source>
</evidence>
<organism evidence="5 6">
    <name type="scientific">Ursus americanus</name>
    <name type="common">American black bear</name>
    <name type="synonym">Euarctos americanus</name>
    <dbReference type="NCBI Taxonomy" id="9643"/>
    <lineage>
        <taxon>Eukaryota</taxon>
        <taxon>Metazoa</taxon>
        <taxon>Chordata</taxon>
        <taxon>Craniata</taxon>
        <taxon>Vertebrata</taxon>
        <taxon>Euteleostomi</taxon>
        <taxon>Mammalia</taxon>
        <taxon>Eutheria</taxon>
        <taxon>Laurasiatheria</taxon>
        <taxon>Carnivora</taxon>
        <taxon>Caniformia</taxon>
        <taxon>Ursidae</taxon>
        <taxon>Ursus</taxon>
    </lineage>
</organism>
<evidence type="ECO:0000256" key="3">
    <source>
        <dbReference type="ARBA" id="ARBA00022851"/>
    </source>
</evidence>
<dbReference type="InterPro" id="IPR017854">
    <property type="entry name" value="Metalthion_dom_sf"/>
</dbReference>
<dbReference type="InterPro" id="IPR000006">
    <property type="entry name" value="Metalthion_vert"/>
</dbReference>
<dbReference type="Ensembl" id="ENSUAMT00000025317.1">
    <property type="protein sequence ID" value="ENSUAMP00000022656.1"/>
    <property type="gene ID" value="ENSUAMG00000017792.1"/>
</dbReference>
<reference evidence="6" key="1">
    <citation type="submission" date="2016-06" db="EMBL/GenBank/DDBJ databases">
        <title>De novo assembly and RNA-Seq shows season-dependent expression and editing in black bear kidneys.</title>
        <authorList>
            <person name="Korstanje R."/>
            <person name="Srivastava A."/>
            <person name="Sarsani V.K."/>
            <person name="Sheehan S.M."/>
            <person name="Seger R.L."/>
            <person name="Barter M.E."/>
            <person name="Lindqvist C."/>
            <person name="Brody L.C."/>
            <person name="Mullikin J.C."/>
        </authorList>
    </citation>
    <scope>NUCLEOTIDE SEQUENCE [LARGE SCALE GENOMIC DNA]</scope>
</reference>
<dbReference type="Gene3D" id="4.10.10.10">
    <property type="entry name" value="Metallothionein Isoform II"/>
    <property type="match status" value="1"/>
</dbReference>
<accession>A0A452RTG4</accession>
<dbReference type="GO" id="GO:0046872">
    <property type="term" value="F:metal ion binding"/>
    <property type="evidence" value="ECO:0007669"/>
    <property type="project" value="UniProtKB-KW"/>
</dbReference>
<evidence type="ECO:0000313" key="5">
    <source>
        <dbReference type="Ensembl" id="ENSUAMP00000022656.1"/>
    </source>
</evidence>
<dbReference type="GeneTree" id="ENSGT00950000186295"/>
<proteinExistence type="inferred from homology"/>
<comment type="function">
    <text evidence="4">Metallothioneins have a high content of cysteine residues that bind various heavy metals.</text>
</comment>
<comment type="similarity">
    <text evidence="1 4">Belongs to the metallothionein superfamily. Type 1 family.</text>
</comment>
<sequence>IDPSCFCSTSGSCPCASSCKCKEYKCTSCKKSYCTCCPWTGPNTCTKCNLVKPFNNSQPGSTTSYCILGRVN</sequence>
<dbReference type="Proteomes" id="UP000291022">
    <property type="component" value="Unassembled WGS sequence"/>
</dbReference>
<reference evidence="5" key="3">
    <citation type="submission" date="2025-09" db="UniProtKB">
        <authorList>
            <consortium name="Ensembl"/>
        </authorList>
    </citation>
    <scope>IDENTIFICATION</scope>
</reference>